<reference evidence="2 3" key="1">
    <citation type="submission" date="2018-02" db="EMBL/GenBank/DDBJ databases">
        <title>The genomes of Aspergillus section Nigri reveals drivers in fungal speciation.</title>
        <authorList>
            <consortium name="DOE Joint Genome Institute"/>
            <person name="Vesth T.C."/>
            <person name="Nybo J."/>
            <person name="Theobald S."/>
            <person name="Brandl J."/>
            <person name="Frisvad J.C."/>
            <person name="Nielsen K.F."/>
            <person name="Lyhne E.K."/>
            <person name="Kogle M.E."/>
            <person name="Kuo A."/>
            <person name="Riley R."/>
            <person name="Clum A."/>
            <person name="Nolan M."/>
            <person name="Lipzen A."/>
            <person name="Salamov A."/>
            <person name="Henrissat B."/>
            <person name="Wiebenga A."/>
            <person name="De vries R.P."/>
            <person name="Grigoriev I.V."/>
            <person name="Mortensen U.H."/>
            <person name="Andersen M.R."/>
            <person name="Baker S.E."/>
        </authorList>
    </citation>
    <scope>NUCLEOTIDE SEQUENCE [LARGE SCALE GENOMIC DNA]</scope>
    <source>
        <strain evidence="2 3">CBS 707.79</strain>
    </source>
</reference>
<dbReference type="Pfam" id="PF11905">
    <property type="entry name" value="DUF3425"/>
    <property type="match status" value="1"/>
</dbReference>
<dbReference type="VEuPathDB" id="FungiDB:BO71DRAFT_352437"/>
<accession>A0A319DBU5</accession>
<keyword evidence="3" id="KW-1185">Reference proteome</keyword>
<dbReference type="Proteomes" id="UP000247810">
    <property type="component" value="Unassembled WGS sequence"/>
</dbReference>
<feature type="region of interest" description="Disordered" evidence="1">
    <location>
        <begin position="81"/>
        <end position="134"/>
    </location>
</feature>
<sequence length="339" mass="38376">MMKVSASATQLQPGADERRLRKKIQNRLNQRARRLRVKKEKPTPENCERAPYKVHRWRLEEPPLEDATPSNIILTLPQSDKDYKHDESHSSESDSTSPSSSSSSSSTVTTTTTTTAALSIPTPPTAKQPQEPTHTLPADHLLHLIYFNAFRGFYQNKLMLADLALSLTDGPDITAIIHHGLTYPMDSIIVPITPGIPECLIPTQSQSSLTHSCWIDVIPFPRIRENLITWESCFDHRELVKDLVGSYVHWMSFHSPSSVLDPAVTGRIVLLEGDDDEVTTSRKGFLVWGEPHRAESWEVTPGFLRKWSWVVEGCEELIEYSNRWRMVRGEEPMRVSLCG</sequence>
<feature type="compositionally biased region" description="Polar residues" evidence="1">
    <location>
        <begin position="1"/>
        <end position="12"/>
    </location>
</feature>
<evidence type="ECO:0000256" key="1">
    <source>
        <dbReference type="SAM" id="MobiDB-lite"/>
    </source>
</evidence>
<dbReference type="STRING" id="1448320.A0A319DBU5"/>
<dbReference type="OrthoDB" id="125347at2759"/>
<protein>
    <recommendedName>
        <fullName evidence="4">BZIP domain-containing protein</fullName>
    </recommendedName>
</protein>
<evidence type="ECO:0000313" key="2">
    <source>
        <dbReference type="EMBL" id="PYH94906.1"/>
    </source>
</evidence>
<dbReference type="AlphaFoldDB" id="A0A319DBU5"/>
<dbReference type="EMBL" id="KZ825863">
    <property type="protein sequence ID" value="PYH94906.1"/>
    <property type="molecule type" value="Genomic_DNA"/>
</dbReference>
<feature type="compositionally biased region" description="Basic residues" evidence="1">
    <location>
        <begin position="20"/>
        <end position="39"/>
    </location>
</feature>
<organism evidence="2 3">
    <name type="scientific">Aspergillus ellipticus CBS 707.79</name>
    <dbReference type="NCBI Taxonomy" id="1448320"/>
    <lineage>
        <taxon>Eukaryota</taxon>
        <taxon>Fungi</taxon>
        <taxon>Dikarya</taxon>
        <taxon>Ascomycota</taxon>
        <taxon>Pezizomycotina</taxon>
        <taxon>Eurotiomycetes</taxon>
        <taxon>Eurotiomycetidae</taxon>
        <taxon>Eurotiales</taxon>
        <taxon>Aspergillaceae</taxon>
        <taxon>Aspergillus</taxon>
        <taxon>Aspergillus subgen. Circumdati</taxon>
    </lineage>
</organism>
<feature type="region of interest" description="Disordered" evidence="1">
    <location>
        <begin position="1"/>
        <end position="52"/>
    </location>
</feature>
<dbReference type="PANTHER" id="PTHR38116">
    <property type="entry name" value="CHROMOSOME 7, WHOLE GENOME SHOTGUN SEQUENCE"/>
    <property type="match status" value="1"/>
</dbReference>
<evidence type="ECO:0008006" key="4">
    <source>
        <dbReference type="Google" id="ProtNLM"/>
    </source>
</evidence>
<proteinExistence type="predicted"/>
<feature type="compositionally biased region" description="Basic and acidic residues" evidence="1">
    <location>
        <begin position="81"/>
        <end position="92"/>
    </location>
</feature>
<dbReference type="PANTHER" id="PTHR38116:SF1">
    <property type="entry name" value="BZIP DOMAIN-CONTAINING PROTEIN"/>
    <property type="match status" value="1"/>
</dbReference>
<name>A0A319DBU5_9EURO</name>
<evidence type="ECO:0000313" key="3">
    <source>
        <dbReference type="Proteomes" id="UP000247810"/>
    </source>
</evidence>
<feature type="compositionally biased region" description="Low complexity" evidence="1">
    <location>
        <begin position="93"/>
        <end position="120"/>
    </location>
</feature>
<gene>
    <name evidence="2" type="ORF">BO71DRAFT_352437</name>
</gene>
<feature type="compositionally biased region" description="Basic and acidic residues" evidence="1">
    <location>
        <begin position="40"/>
        <end position="52"/>
    </location>
</feature>
<dbReference type="InterPro" id="IPR021833">
    <property type="entry name" value="DUF3425"/>
</dbReference>